<dbReference type="InterPro" id="IPR015943">
    <property type="entry name" value="WD40/YVTN_repeat-like_dom_sf"/>
</dbReference>
<feature type="repeat" description="WD" evidence="4">
    <location>
        <begin position="1129"/>
        <end position="1161"/>
    </location>
</feature>
<evidence type="ECO:0000256" key="4">
    <source>
        <dbReference type="PROSITE-ProRule" id="PRU00221"/>
    </source>
</evidence>
<dbReference type="SUPFAM" id="SSF50494">
    <property type="entry name" value="Trypsin-like serine proteases"/>
    <property type="match status" value="1"/>
</dbReference>
<protein>
    <recommendedName>
        <fullName evidence="1">Intraflagellar transport protein 122 homolog</fullName>
    </recommendedName>
</protein>
<dbReference type="InterPro" id="IPR001680">
    <property type="entry name" value="WD40_rpt"/>
</dbReference>
<proteinExistence type="predicted"/>
<dbReference type="InterPro" id="IPR020472">
    <property type="entry name" value="WD40_PAC1"/>
</dbReference>
<feature type="repeat" description="TPR" evidence="5">
    <location>
        <begin position="1524"/>
        <end position="1557"/>
    </location>
</feature>
<dbReference type="PROSITE" id="PS50005">
    <property type="entry name" value="TPR"/>
    <property type="match status" value="1"/>
</dbReference>
<dbReference type="Pfam" id="PF13365">
    <property type="entry name" value="Trypsin_2"/>
    <property type="match status" value="1"/>
</dbReference>
<name>A0A928VUK1_9CYAN</name>
<dbReference type="InterPro" id="IPR011990">
    <property type="entry name" value="TPR-like_helical_dom_sf"/>
</dbReference>
<feature type="repeat" description="WD" evidence="4">
    <location>
        <begin position="1047"/>
        <end position="1079"/>
    </location>
</feature>
<dbReference type="InterPro" id="IPR049052">
    <property type="entry name" value="nSTAND1"/>
</dbReference>
<gene>
    <name evidence="8" type="ORF">IQ235_02870</name>
</gene>
<dbReference type="CDD" id="cd00200">
    <property type="entry name" value="WD40"/>
    <property type="match status" value="3"/>
</dbReference>
<feature type="repeat" description="WD" evidence="4">
    <location>
        <begin position="924"/>
        <end position="956"/>
    </location>
</feature>
<feature type="repeat" description="WD" evidence="4">
    <location>
        <begin position="1088"/>
        <end position="1120"/>
    </location>
</feature>
<reference evidence="8" key="1">
    <citation type="submission" date="2020-10" db="EMBL/GenBank/DDBJ databases">
        <authorList>
            <person name="Castelo-Branco R."/>
            <person name="Eusebio N."/>
            <person name="Adriana R."/>
            <person name="Vieira A."/>
            <person name="Brugerolle De Fraissinette N."/>
            <person name="Rezende De Castro R."/>
            <person name="Schneider M.P."/>
            <person name="Vasconcelos V."/>
            <person name="Leao P.N."/>
        </authorList>
    </citation>
    <scope>NUCLEOTIDE SEQUENCE</scope>
    <source>
        <strain evidence="8">LEGE 11467</strain>
    </source>
</reference>
<dbReference type="PANTHER" id="PTHR22847">
    <property type="entry name" value="WD40 REPEAT PROTEIN"/>
    <property type="match status" value="1"/>
</dbReference>
<feature type="repeat" description="WD" evidence="4">
    <location>
        <begin position="801"/>
        <end position="833"/>
    </location>
</feature>
<sequence length="1660" mass="181558">MASQLEPSVVRIYANSGKVVGAGFLVSPQHILTCAHVIAFALGIRADSAEMPSAEVSVDFPIITPGKKLKAKVIFWLPVNPRQSVEDIAGLKLISPLEEAQPARLVTAEELWGHGFRVLGFPEGKSKGAWASGSFRGGIANGWVQLEDVKQSGYRLEEGFSGAPVWDEELQGVVGMAVAAEKQRTEAKAAFIIPANVLVSAWDVLQERAIAACPYRGLFAFREEDARFFFGRKVFAQQLVAAVERQSLVAVIGTSGSGKSSVVFAGLVPQLRQQEGWLIRDFRPGDRPFHNLTATLVSLLEPQMGEVDRLVELEKLATALCQGDAGLPDIVSRILKKQSDSRLLLIADQFEELYTLFQEENQRRVFLNCLLKAVNSSHNFTLVLTLRADFLGSALSYRPFADALQNADVKLGPMNPEELQRIVEEPAKLLGVRIEAGLTERMLQAVEASPGNLPLLEFALTRLWEKQERGQLTHRAYEAIGGVERALANHAEAVYNRLNDSDKERAQRVFIQLVRPGEGTEDTRRLATYEELGEENWDFVTRLADARLVVTGSQSVGTQEEDAASLHQIPNSKSVEIVHEALIREWETLRSWMNNNRNFRVWQERLKGRMGEWERHQCQNNALLQGAAVGEAKEWLDKRKTELSLSEQDFIRQSGQRQQQQLRRTISLLAGGLVAVSGLALGVGVLWRQAVWNEKNAEIGARIATLDDRWNSDKSLDALLDGMALAKELEDADWATSDNRIQGAAMLQQMVEGIQESNRLEGHNGTPFSVVFSPDGKTIASGSVDGTVKLWNREGELLQTLESRGDSVNSVAFSPDGKIIASGSEDGTVKLWNREGKLLATLEGHENRVNSVAFSPDGKTLVSGGVDGTVKLWNPEGELLQTLVGHENSVNSVAFSPDGKTIASGSEDNTVKLWNPEGELLQTLVGHSDSVSSVVFSPDGKIIASGSEDNTVKLWNRERELLATFEGSGGKIFSVTFSPDGKIIASGNIDGTVKLWNREGELLQTLVGHSDSVSSVVFSPDGNTLVSGSDDSTVKLWNRKRELLATFEGSGDEVFSVAFSPDGKTIASGNEDNTVKLWNRQGELLATLKGHRDVVRSVAFSPDRKTIASGSDDSTVKLWNRQGQFLATLKGHHDVVRSVAFSPDGETIASGSRDGTVKLWNRQGQFLATLKGSSSLVVFSPDGKTIASTSDNDVVGLWNRQGQLLTTLVGHSDSVNSVAFSPDGETIASGSWDGTVKLWNRQGELLATLEGRDNSVNGIAFSSDGKTIVSGSVDGTVKLWNQEGELLATLEGHDGSVNSVVFSPDDKTLVSGGGDGTVKLWLDVEATFAAGCNWLRNYLRNNPNVEEGERQLCHFEPSASARVVKGERLARVGDVKAAAIEFQKALELDSDIDLNPKTKAIDKDPETVARYWAASAKLTQGNDLISQGNIKKAIAAFIEAQQLDSDIDLYPDTEAIDKDPEAVARRLAALVKISEGENWVRSGNREQAIAAFIEAQQLDSDIDLYSRTEAIDKDPEAATRYWTARVKISEGMKFARQGDLERAIAAFAEAQQLDPTLEIFAGSWSTLCWNGSLYGFAAEVMNACENAVAPDPKHGGRRDSRGLARALTGNTEGAIEDFQAFLNWKRGTAKFKRQQWIDALRRGENPFTEEVLKELRDERR</sequence>
<evidence type="ECO:0000313" key="9">
    <source>
        <dbReference type="Proteomes" id="UP000621799"/>
    </source>
</evidence>
<feature type="repeat" description="WD" evidence="4">
    <location>
        <begin position="1249"/>
        <end position="1281"/>
    </location>
</feature>
<dbReference type="InterPro" id="IPR027417">
    <property type="entry name" value="P-loop_NTPase"/>
</dbReference>
<keyword evidence="3" id="KW-0677">Repeat</keyword>
<dbReference type="PROSITE" id="PS50294">
    <property type="entry name" value="WD_REPEATS_REGION"/>
    <property type="match status" value="13"/>
</dbReference>
<evidence type="ECO:0000313" key="8">
    <source>
        <dbReference type="EMBL" id="MBE9039734.1"/>
    </source>
</evidence>
<keyword evidence="9" id="KW-1185">Reference proteome</keyword>
<comment type="caution">
    <text evidence="8">The sequence shown here is derived from an EMBL/GenBank/DDBJ whole genome shotgun (WGS) entry which is preliminary data.</text>
</comment>
<dbReference type="InterPro" id="IPR019734">
    <property type="entry name" value="TPR_rpt"/>
</dbReference>
<dbReference type="Pfam" id="PF23381">
    <property type="entry name" value="Beta-prop_IFT122_1st"/>
    <property type="match status" value="1"/>
</dbReference>
<evidence type="ECO:0000256" key="3">
    <source>
        <dbReference type="ARBA" id="ARBA00022737"/>
    </source>
</evidence>
<dbReference type="SUPFAM" id="SSF52540">
    <property type="entry name" value="P-loop containing nucleoside triphosphate hydrolases"/>
    <property type="match status" value="1"/>
</dbReference>
<feature type="domain" description="Novel STAND NTPase 1" evidence="6">
    <location>
        <begin position="214"/>
        <end position="619"/>
    </location>
</feature>
<organism evidence="8 9">
    <name type="scientific">Zarconia navalis LEGE 11467</name>
    <dbReference type="NCBI Taxonomy" id="1828826"/>
    <lineage>
        <taxon>Bacteria</taxon>
        <taxon>Bacillati</taxon>
        <taxon>Cyanobacteriota</taxon>
        <taxon>Cyanophyceae</taxon>
        <taxon>Oscillatoriophycideae</taxon>
        <taxon>Oscillatoriales</taxon>
        <taxon>Oscillatoriales incertae sedis</taxon>
        <taxon>Zarconia</taxon>
        <taxon>Zarconia navalis</taxon>
    </lineage>
</organism>
<dbReference type="Gene3D" id="2.130.10.10">
    <property type="entry name" value="YVTN repeat-like/Quinoprotein amine dehydrogenase"/>
    <property type="match status" value="4"/>
</dbReference>
<dbReference type="Gene3D" id="2.40.10.120">
    <property type="match status" value="1"/>
</dbReference>
<dbReference type="InterPro" id="IPR009003">
    <property type="entry name" value="Peptidase_S1_PA"/>
</dbReference>
<evidence type="ECO:0000256" key="1">
    <source>
        <dbReference type="ARBA" id="ARBA00019442"/>
    </source>
</evidence>
<dbReference type="RefSeq" id="WP_264319996.1">
    <property type="nucleotide sequence ID" value="NZ_JADEXN010000028.1"/>
</dbReference>
<keyword evidence="2 4" id="KW-0853">WD repeat</keyword>
<feature type="domain" description="IFT122 first beta-propeller" evidence="7">
    <location>
        <begin position="846"/>
        <end position="1001"/>
    </location>
</feature>
<feature type="repeat" description="WD" evidence="4">
    <location>
        <begin position="1006"/>
        <end position="1038"/>
    </location>
</feature>
<feature type="repeat" description="WD" evidence="4">
    <location>
        <begin position="883"/>
        <end position="915"/>
    </location>
</feature>
<evidence type="ECO:0000256" key="2">
    <source>
        <dbReference type="ARBA" id="ARBA00022574"/>
    </source>
</evidence>
<feature type="repeat" description="WD" evidence="4">
    <location>
        <begin position="760"/>
        <end position="792"/>
    </location>
</feature>
<dbReference type="InterPro" id="IPR036322">
    <property type="entry name" value="WD40_repeat_dom_sf"/>
</dbReference>
<feature type="repeat" description="WD" evidence="4">
    <location>
        <begin position="842"/>
        <end position="874"/>
    </location>
</feature>
<keyword evidence="5" id="KW-0802">TPR repeat</keyword>
<dbReference type="PANTHER" id="PTHR22847:SF637">
    <property type="entry name" value="WD REPEAT DOMAIN 5B"/>
    <property type="match status" value="1"/>
</dbReference>
<dbReference type="Pfam" id="PF20703">
    <property type="entry name" value="nSTAND1"/>
    <property type="match status" value="1"/>
</dbReference>
<accession>A0A928VUK1</accession>
<dbReference type="Gene3D" id="3.40.50.300">
    <property type="entry name" value="P-loop containing nucleotide triphosphate hydrolases"/>
    <property type="match status" value="1"/>
</dbReference>
<dbReference type="Proteomes" id="UP000621799">
    <property type="component" value="Unassembled WGS sequence"/>
</dbReference>
<dbReference type="SUPFAM" id="SSF48452">
    <property type="entry name" value="TPR-like"/>
    <property type="match status" value="2"/>
</dbReference>
<dbReference type="Pfam" id="PF00400">
    <property type="entry name" value="WD40"/>
    <property type="match status" value="9"/>
</dbReference>
<dbReference type="SMART" id="SM00320">
    <property type="entry name" value="WD40"/>
    <property type="match status" value="14"/>
</dbReference>
<evidence type="ECO:0000256" key="5">
    <source>
        <dbReference type="PROSITE-ProRule" id="PRU00339"/>
    </source>
</evidence>
<dbReference type="SUPFAM" id="SSF50978">
    <property type="entry name" value="WD40 repeat-like"/>
    <property type="match status" value="2"/>
</dbReference>
<dbReference type="Gene3D" id="1.25.40.10">
    <property type="entry name" value="Tetratricopeptide repeat domain"/>
    <property type="match status" value="2"/>
</dbReference>
<dbReference type="PROSITE" id="PS50082">
    <property type="entry name" value="WD_REPEATS_2"/>
    <property type="match status" value="13"/>
</dbReference>
<feature type="repeat" description="WD" evidence="4">
    <location>
        <begin position="1208"/>
        <end position="1240"/>
    </location>
</feature>
<evidence type="ECO:0000259" key="7">
    <source>
        <dbReference type="Pfam" id="PF23381"/>
    </source>
</evidence>
<feature type="repeat" description="WD" evidence="4">
    <location>
        <begin position="1290"/>
        <end position="1321"/>
    </location>
</feature>
<feature type="repeat" description="WD" evidence="4">
    <location>
        <begin position="965"/>
        <end position="997"/>
    </location>
</feature>
<dbReference type="InterPro" id="IPR056153">
    <property type="entry name" value="Beta-prop_IFT122_1st"/>
</dbReference>
<dbReference type="SMART" id="SM00028">
    <property type="entry name" value="TPR"/>
    <property type="match status" value="4"/>
</dbReference>
<dbReference type="PRINTS" id="PR00320">
    <property type="entry name" value="GPROTEINBRPT"/>
</dbReference>
<evidence type="ECO:0000259" key="6">
    <source>
        <dbReference type="Pfam" id="PF20703"/>
    </source>
</evidence>
<dbReference type="EMBL" id="JADEXN010000028">
    <property type="protein sequence ID" value="MBE9039734.1"/>
    <property type="molecule type" value="Genomic_DNA"/>
</dbReference>